<feature type="region of interest" description="Disordered" evidence="1">
    <location>
        <begin position="661"/>
        <end position="780"/>
    </location>
</feature>
<protein>
    <recommendedName>
        <fullName evidence="4">LGFP repeat-containing protein</fullName>
    </recommendedName>
</protein>
<proteinExistence type="predicted"/>
<sequence>MARNDAQATRGRGRHLLPAVLALILGVAAVGAAPLAQPSAAQAASAQNFDAGNIISDALFYDGDDMSAAQIQSFLAQRLAATPDGRCTIGDPGRAAWSPWGSTFIASVCLKDATFTTASRAANAYCKAYAGGSNQSVGQIIANVGKACSISPKVLLVMLEKEQSLVTDTWPTARQYDFAMGYDCPDSGPNNSANCNSGNGGFPAQMYRAAWQLQVYKSHPTSYNYRPFQTNTIQWHPNPGCGTSQVRIQNWATAALYIYTPYRPNQAALNAGWGTGDSCSSYGNRNFFLFYQSWFGSTQVPVLGGIKVIYDRNGGANGSYGLPLGARSWVSQNGGGWQQRFEGGLITESRALNRTFGLPNGAFLTAYRAIGGPASDWGFVRGNATGTVANGTRALNFQHGTTIYTQALGAKYMPSRIHHFWKLGGGATGPLGYPVGAATQPTSTSGMQKFERGTLMVSGSRSAVVTPTQLSQWTKLGGHAKLGYYTSTMKGGDTFPRRATERGVVYFVPGGSFMIATGEFSKAYAASGGPSGPWGMPAKAKRALAGGGSMITFANGVAVHSKATGVVFMTRSAYDDWIARGGPSGALGYPTRSTQLTAGGSVQVYAGATFYYGPEKTVKLANGQFTAAYAAAGGPAGSWGWPTTGKRTFADGSSTVGFAHGTAKHVPGKGVTFTPSVPAGDPPDPVEDPGDGVDGSAEGGADGTTEGAAEGGADGTTEGAAAGGADGAADADGQGGAAADAGADGRASAEGADASAAGSTSSDGSAVSATNGALPAPSAD</sequence>
<keyword evidence="3" id="KW-1185">Reference proteome</keyword>
<dbReference type="RefSeq" id="WP_244728516.1">
    <property type="nucleotide sequence ID" value="NZ_CP095045.1"/>
</dbReference>
<evidence type="ECO:0000313" key="3">
    <source>
        <dbReference type="Proteomes" id="UP000831786"/>
    </source>
</evidence>
<evidence type="ECO:0000256" key="1">
    <source>
        <dbReference type="SAM" id="MobiDB-lite"/>
    </source>
</evidence>
<evidence type="ECO:0000313" key="2">
    <source>
        <dbReference type="EMBL" id="UOQ57692.1"/>
    </source>
</evidence>
<name>A0ABY4FN41_9MICO</name>
<organism evidence="2 3">
    <name type="scientific">Leucobacter allii</name>
    <dbReference type="NCBI Taxonomy" id="2932247"/>
    <lineage>
        <taxon>Bacteria</taxon>
        <taxon>Bacillati</taxon>
        <taxon>Actinomycetota</taxon>
        <taxon>Actinomycetes</taxon>
        <taxon>Micrococcales</taxon>
        <taxon>Microbacteriaceae</taxon>
        <taxon>Leucobacter</taxon>
    </lineage>
</organism>
<dbReference type="EMBL" id="CP095045">
    <property type="protein sequence ID" value="UOQ57692.1"/>
    <property type="molecule type" value="Genomic_DNA"/>
</dbReference>
<gene>
    <name evidence="2" type="ORF">MUN78_02270</name>
</gene>
<evidence type="ECO:0008006" key="4">
    <source>
        <dbReference type="Google" id="ProtNLM"/>
    </source>
</evidence>
<feature type="compositionally biased region" description="Low complexity" evidence="1">
    <location>
        <begin position="727"/>
        <end position="766"/>
    </location>
</feature>
<reference evidence="2 3" key="1">
    <citation type="submission" date="2022-04" db="EMBL/GenBank/DDBJ databases">
        <title>Leucobacter sp. isolated from rhizosphere of garlic.</title>
        <authorList>
            <person name="Won M."/>
            <person name="Lee C.-M."/>
            <person name="Woen H.-Y."/>
            <person name="Kwon S.-W."/>
        </authorList>
    </citation>
    <scope>NUCLEOTIDE SEQUENCE [LARGE SCALE GENOMIC DNA]</scope>
    <source>
        <strain evidence="2 3">H21R-40</strain>
    </source>
</reference>
<dbReference type="Proteomes" id="UP000831786">
    <property type="component" value="Chromosome"/>
</dbReference>
<accession>A0ABY4FN41</accession>